<name>A0AAD2FMM6_9STRA</name>
<reference evidence="3" key="1">
    <citation type="submission" date="2023-08" db="EMBL/GenBank/DDBJ databases">
        <authorList>
            <person name="Audoor S."/>
            <person name="Bilcke G."/>
        </authorList>
    </citation>
    <scope>NUCLEOTIDE SEQUENCE</scope>
</reference>
<keyword evidence="1" id="KW-0732">Signal</keyword>
<dbReference type="AlphaFoldDB" id="A0AAD2FMM6"/>
<feature type="signal peptide" evidence="1">
    <location>
        <begin position="1"/>
        <end position="29"/>
    </location>
</feature>
<proteinExistence type="predicted"/>
<feature type="chain" id="PRO_5042016129" description="ShKT domain-containing protein" evidence="1">
    <location>
        <begin position="30"/>
        <end position="177"/>
    </location>
</feature>
<gene>
    <name evidence="3" type="ORF">CYCCA115_LOCUS10338</name>
</gene>
<accession>A0AAD2FMM6</accession>
<feature type="domain" description="ShKT" evidence="2">
    <location>
        <begin position="64"/>
        <end position="98"/>
    </location>
</feature>
<dbReference type="InterPro" id="IPR003582">
    <property type="entry name" value="ShKT_dom"/>
</dbReference>
<comment type="caution">
    <text evidence="3">The sequence shown here is derived from an EMBL/GenBank/DDBJ whole genome shotgun (WGS) entry which is preliminary data.</text>
</comment>
<evidence type="ECO:0000259" key="2">
    <source>
        <dbReference type="PROSITE" id="PS51670"/>
    </source>
</evidence>
<dbReference type="EMBL" id="CAKOGP040001651">
    <property type="protein sequence ID" value="CAJ1946197.1"/>
    <property type="molecule type" value="Genomic_DNA"/>
</dbReference>
<dbReference type="Pfam" id="PF01549">
    <property type="entry name" value="ShK"/>
    <property type="match status" value="2"/>
</dbReference>
<evidence type="ECO:0000256" key="1">
    <source>
        <dbReference type="SAM" id="SignalP"/>
    </source>
</evidence>
<sequence>MFPSFNVSLVQLIAILSILLVVLPTQASAKPPAGSKENAKMECLPSDEDMTSFRCLNVPDSMQCINAHPECEDWANKNECKSNPQYMLLQCRKACQSCISLHHGGVTQMAAQEPRRVVQELVESQHYLFRLANDHGIKHLKSCVNKHEMCTEWAVLDECNTNPAFMTLECPLACRGC</sequence>
<dbReference type="SMART" id="SM00254">
    <property type="entry name" value="ShKT"/>
    <property type="match status" value="2"/>
</dbReference>
<evidence type="ECO:0000313" key="3">
    <source>
        <dbReference type="EMBL" id="CAJ1946197.1"/>
    </source>
</evidence>
<dbReference type="Proteomes" id="UP001295423">
    <property type="component" value="Unassembled WGS sequence"/>
</dbReference>
<keyword evidence="4" id="KW-1185">Reference proteome</keyword>
<protein>
    <recommendedName>
        <fullName evidence="2">ShKT domain-containing protein</fullName>
    </recommendedName>
</protein>
<evidence type="ECO:0000313" key="4">
    <source>
        <dbReference type="Proteomes" id="UP001295423"/>
    </source>
</evidence>
<organism evidence="3 4">
    <name type="scientific">Cylindrotheca closterium</name>
    <dbReference type="NCBI Taxonomy" id="2856"/>
    <lineage>
        <taxon>Eukaryota</taxon>
        <taxon>Sar</taxon>
        <taxon>Stramenopiles</taxon>
        <taxon>Ochrophyta</taxon>
        <taxon>Bacillariophyta</taxon>
        <taxon>Bacillariophyceae</taxon>
        <taxon>Bacillariophycidae</taxon>
        <taxon>Bacillariales</taxon>
        <taxon>Bacillariaceae</taxon>
        <taxon>Cylindrotheca</taxon>
    </lineage>
</organism>
<dbReference type="PROSITE" id="PS51670">
    <property type="entry name" value="SHKT"/>
    <property type="match status" value="1"/>
</dbReference>